<protein>
    <submittedName>
        <fullName evidence="2">DUF3718 domain-containing protein</fullName>
    </submittedName>
</protein>
<sequence length="129" mass="14352">MRLTHFFTALIALTTTLQVAAQGDTKFNFVAQNNSINTQICIASANNELIKLRQLIIMDKLGTKDITKNLFCNNIDVTHFAALYGANKTTKYLNRYAPKKFKASVDDIKIIELANNDSSPINIIVVSSK</sequence>
<keyword evidence="1" id="KW-0732">Signal</keyword>
<accession>A0ABY9TNT9</accession>
<dbReference type="InterPro" id="IPR022193">
    <property type="entry name" value="DUF3718"/>
</dbReference>
<feature type="signal peptide" evidence="1">
    <location>
        <begin position="1"/>
        <end position="20"/>
    </location>
</feature>
<evidence type="ECO:0000256" key="1">
    <source>
        <dbReference type="SAM" id="SignalP"/>
    </source>
</evidence>
<feature type="chain" id="PRO_5046605780" evidence="1">
    <location>
        <begin position="21"/>
        <end position="129"/>
    </location>
</feature>
<dbReference type="Proteomes" id="UP001258994">
    <property type="component" value="Chromosome"/>
</dbReference>
<dbReference type="EMBL" id="CP134145">
    <property type="protein sequence ID" value="WNC70503.1"/>
    <property type="molecule type" value="Genomic_DNA"/>
</dbReference>
<keyword evidence="3" id="KW-1185">Reference proteome</keyword>
<gene>
    <name evidence="2" type="ORF">RGQ13_10170</name>
</gene>
<proteinExistence type="predicted"/>
<name>A0ABY9TNT9_9GAMM</name>
<dbReference type="Pfam" id="PF12514">
    <property type="entry name" value="DUF3718"/>
    <property type="match status" value="1"/>
</dbReference>
<evidence type="ECO:0000313" key="3">
    <source>
        <dbReference type="Proteomes" id="UP001258994"/>
    </source>
</evidence>
<dbReference type="RefSeq" id="WP_348389643.1">
    <property type="nucleotide sequence ID" value="NZ_CP134145.1"/>
</dbReference>
<organism evidence="2 3">
    <name type="scientific">Thalassotalea psychrophila</name>
    <dbReference type="NCBI Taxonomy" id="3065647"/>
    <lineage>
        <taxon>Bacteria</taxon>
        <taxon>Pseudomonadati</taxon>
        <taxon>Pseudomonadota</taxon>
        <taxon>Gammaproteobacteria</taxon>
        <taxon>Alteromonadales</taxon>
        <taxon>Colwelliaceae</taxon>
        <taxon>Thalassotalea</taxon>
    </lineage>
</organism>
<evidence type="ECO:0000313" key="2">
    <source>
        <dbReference type="EMBL" id="WNC70503.1"/>
    </source>
</evidence>
<reference evidence="3" key="1">
    <citation type="submission" date="2023-09" db="EMBL/GenBank/DDBJ databases">
        <authorList>
            <person name="Li S."/>
            <person name="Li X."/>
            <person name="Zhang C."/>
            <person name="Zhao Z."/>
        </authorList>
    </citation>
    <scope>NUCLEOTIDE SEQUENCE [LARGE SCALE GENOMIC DNA]</scope>
    <source>
        <strain evidence="3">SQ149</strain>
    </source>
</reference>